<dbReference type="Pfam" id="PF22883">
    <property type="entry name" value="Consortin_N"/>
    <property type="match status" value="1"/>
</dbReference>
<evidence type="ECO:0000313" key="5">
    <source>
        <dbReference type="Proteomes" id="UP001159428"/>
    </source>
</evidence>
<dbReference type="PANTHER" id="PTHR28581:SF2">
    <property type="entry name" value="NUTRITIONALLY-REGULATED ADIPOSE AND CARDIAC ENRICHED PROTEIN HOMOLOG ISOFORM X1"/>
    <property type="match status" value="1"/>
</dbReference>
<dbReference type="GO" id="GO:0030133">
    <property type="term" value="C:transport vesicle"/>
    <property type="evidence" value="ECO:0007669"/>
    <property type="project" value="TreeGrafter"/>
</dbReference>
<evidence type="ECO:0000313" key="4">
    <source>
        <dbReference type="EMBL" id="CAH3044301.1"/>
    </source>
</evidence>
<dbReference type="SUPFAM" id="SSF48452">
    <property type="entry name" value="TPR-like"/>
    <property type="match status" value="1"/>
</dbReference>
<evidence type="ECO:0000259" key="3">
    <source>
        <dbReference type="Pfam" id="PF22883"/>
    </source>
</evidence>
<dbReference type="InterPro" id="IPR011990">
    <property type="entry name" value="TPR-like_helical_dom_sf"/>
</dbReference>
<name>A0AAU9W2P4_9CNID</name>
<dbReference type="InterPro" id="IPR042318">
    <property type="entry name" value="Consortin"/>
</dbReference>
<feature type="region of interest" description="Disordered" evidence="1">
    <location>
        <begin position="261"/>
        <end position="317"/>
    </location>
</feature>
<accession>A0AAU9W2P4</accession>
<dbReference type="Pfam" id="PF13424">
    <property type="entry name" value="TPR_12"/>
    <property type="match status" value="1"/>
</dbReference>
<feature type="compositionally biased region" description="Basic and acidic residues" evidence="1">
    <location>
        <begin position="174"/>
        <end position="190"/>
    </location>
</feature>
<feature type="transmembrane region" description="Helical" evidence="2">
    <location>
        <begin position="327"/>
        <end position="349"/>
    </location>
</feature>
<dbReference type="GO" id="GO:0005886">
    <property type="term" value="C:plasma membrane"/>
    <property type="evidence" value="ECO:0007669"/>
    <property type="project" value="TreeGrafter"/>
</dbReference>
<dbReference type="GO" id="GO:0071253">
    <property type="term" value="F:connexin binding"/>
    <property type="evidence" value="ECO:0007669"/>
    <property type="project" value="InterPro"/>
</dbReference>
<feature type="compositionally biased region" description="Basic and acidic residues" evidence="1">
    <location>
        <begin position="274"/>
        <end position="285"/>
    </location>
</feature>
<keyword evidence="2" id="KW-1133">Transmembrane helix</keyword>
<dbReference type="InterPro" id="IPR054132">
    <property type="entry name" value="Consortin_N"/>
</dbReference>
<feature type="compositionally biased region" description="Polar residues" evidence="1">
    <location>
        <begin position="288"/>
        <end position="300"/>
    </location>
</feature>
<keyword evidence="2" id="KW-0472">Membrane</keyword>
<sequence length="383" mass="42719">MESEEASNDRGDYMSSEGTVEDTHAENSETEVDKQSRSQADENSDLLPDAKLPQEPLNDQERHLLYEKGIKFKKKGNLRHALYCLLACVRGLKDGSHFQQLPECLHNIADIYSQLGDYENAVSFAQAEKLYYETSLISAGSMVQQEQDGSDSVGSTSPSDQTTGNTTRTTEAQHAVKDDPKEQSAEARSANEYEKLAHMCLKQKDAQLALEYCGKAVKLRQSIYGEEHPVTKKTLDLFTIIYAEMGKEQYTAAMQKFNEAKQATDATAEEEEKTAETAEAKKDDLAENNETSVDETSTSAEELHDRGQGTVTPAAKDEKVSLSPGQAMFFFFLITAAVAVCVTLFVCHISGTDPGTTFKYIMTRLRFYYYYYVRRAPAGNSYF</sequence>
<evidence type="ECO:0000256" key="2">
    <source>
        <dbReference type="SAM" id="Phobius"/>
    </source>
</evidence>
<dbReference type="SMART" id="SM00028">
    <property type="entry name" value="TPR"/>
    <property type="match status" value="2"/>
</dbReference>
<reference evidence="4 5" key="1">
    <citation type="submission" date="2022-05" db="EMBL/GenBank/DDBJ databases">
        <authorList>
            <consortium name="Genoscope - CEA"/>
            <person name="William W."/>
        </authorList>
    </citation>
    <scope>NUCLEOTIDE SEQUENCE [LARGE SCALE GENOMIC DNA]</scope>
</reference>
<keyword evidence="2" id="KW-0812">Transmembrane</keyword>
<comment type="caution">
    <text evidence="4">The sequence shown here is derived from an EMBL/GenBank/DDBJ whole genome shotgun (WGS) entry which is preliminary data.</text>
</comment>
<feature type="domain" description="Consortin N-terminal" evidence="3">
    <location>
        <begin position="98"/>
        <end position="143"/>
    </location>
</feature>
<dbReference type="PANTHER" id="PTHR28581">
    <property type="entry name" value="CONSORTIN"/>
    <property type="match status" value="1"/>
</dbReference>
<proteinExistence type="predicted"/>
<feature type="region of interest" description="Disordered" evidence="1">
    <location>
        <begin position="143"/>
        <end position="190"/>
    </location>
</feature>
<feature type="region of interest" description="Disordered" evidence="1">
    <location>
        <begin position="1"/>
        <end position="59"/>
    </location>
</feature>
<gene>
    <name evidence="4" type="ORF">PMEA_00031098</name>
</gene>
<protein>
    <recommendedName>
        <fullName evidence="3">Consortin N-terminal domain-containing protein</fullName>
    </recommendedName>
</protein>
<dbReference type="InterPro" id="IPR019734">
    <property type="entry name" value="TPR_rpt"/>
</dbReference>
<dbReference type="Proteomes" id="UP001159428">
    <property type="component" value="Unassembled WGS sequence"/>
</dbReference>
<dbReference type="GO" id="GO:0042998">
    <property type="term" value="P:positive regulation of Golgi to plasma membrane protein transport"/>
    <property type="evidence" value="ECO:0007669"/>
    <property type="project" value="TreeGrafter"/>
</dbReference>
<organism evidence="4 5">
    <name type="scientific">Pocillopora meandrina</name>
    <dbReference type="NCBI Taxonomy" id="46732"/>
    <lineage>
        <taxon>Eukaryota</taxon>
        <taxon>Metazoa</taxon>
        <taxon>Cnidaria</taxon>
        <taxon>Anthozoa</taxon>
        <taxon>Hexacorallia</taxon>
        <taxon>Scleractinia</taxon>
        <taxon>Astrocoeniina</taxon>
        <taxon>Pocilloporidae</taxon>
        <taxon>Pocillopora</taxon>
    </lineage>
</organism>
<keyword evidence="5" id="KW-1185">Reference proteome</keyword>
<dbReference type="AlphaFoldDB" id="A0AAU9W2P4"/>
<dbReference type="EMBL" id="CALNXJ010000007">
    <property type="protein sequence ID" value="CAH3044301.1"/>
    <property type="molecule type" value="Genomic_DNA"/>
</dbReference>
<dbReference type="Gene3D" id="1.25.40.10">
    <property type="entry name" value="Tetratricopeptide repeat domain"/>
    <property type="match status" value="2"/>
</dbReference>
<evidence type="ECO:0000256" key="1">
    <source>
        <dbReference type="SAM" id="MobiDB-lite"/>
    </source>
</evidence>
<feature type="compositionally biased region" description="Polar residues" evidence="1">
    <location>
        <begin position="143"/>
        <end position="172"/>
    </location>
</feature>
<feature type="compositionally biased region" description="Basic and acidic residues" evidence="1">
    <location>
        <begin position="21"/>
        <end position="40"/>
    </location>
</feature>
<dbReference type="GO" id="GO:0005802">
    <property type="term" value="C:trans-Golgi network"/>
    <property type="evidence" value="ECO:0007669"/>
    <property type="project" value="InterPro"/>
</dbReference>